<feature type="transmembrane region" description="Helical" evidence="1">
    <location>
        <begin position="39"/>
        <end position="60"/>
    </location>
</feature>
<dbReference type="Proteomes" id="UP000294321">
    <property type="component" value="Chromosome"/>
</dbReference>
<protein>
    <submittedName>
        <fullName evidence="2">DUF805 domain-containing protein</fullName>
    </submittedName>
</protein>
<feature type="transmembrane region" description="Helical" evidence="1">
    <location>
        <begin position="140"/>
        <end position="161"/>
    </location>
</feature>
<evidence type="ECO:0000313" key="2">
    <source>
        <dbReference type="EMBL" id="QBP17626.1"/>
    </source>
</evidence>
<dbReference type="EMBL" id="CP034726">
    <property type="protein sequence ID" value="QBP17626.1"/>
    <property type="molecule type" value="Genomic_DNA"/>
</dbReference>
<proteinExistence type="predicted"/>
<dbReference type="GO" id="GO:0016020">
    <property type="term" value="C:membrane"/>
    <property type="evidence" value="ECO:0007669"/>
    <property type="project" value="InterPro"/>
</dbReference>
<dbReference type="RefSeq" id="WP_133441172.1">
    <property type="nucleotide sequence ID" value="NZ_CP034726.1"/>
</dbReference>
<keyword evidence="3" id="KW-1185">Reference proteome</keyword>
<evidence type="ECO:0000256" key="1">
    <source>
        <dbReference type="SAM" id="Phobius"/>
    </source>
</evidence>
<sequence length="166" mass="19150">MNLKKVNPTGQGWCSMTHAFKLFWTHYADFTHSSTRSEYWWWQLWNLIINLCFLILTIALTGSTFLKVIEHADTVSSPKLFIRFGIAGGLWLIWRLASLLPRWSLEVRRFNDLGLPIWVSIVLLAASIVIWFSNSSFLESVAFIVDIVAFIFELLPSNALAKFTHK</sequence>
<accession>A0A4P6ZJ02</accession>
<name>A0A4P6ZJ02_9LACO</name>
<organism evidence="2 3">
    <name type="scientific">Acetilactobacillus jinshanensis</name>
    <dbReference type="NCBI Taxonomy" id="1720083"/>
    <lineage>
        <taxon>Bacteria</taxon>
        <taxon>Bacillati</taxon>
        <taxon>Bacillota</taxon>
        <taxon>Bacilli</taxon>
        <taxon>Lactobacillales</taxon>
        <taxon>Lactobacillaceae</taxon>
        <taxon>Acetilactobacillus</taxon>
    </lineage>
</organism>
<evidence type="ECO:0000313" key="3">
    <source>
        <dbReference type="Proteomes" id="UP000294321"/>
    </source>
</evidence>
<dbReference type="AlphaFoldDB" id="A0A4P6ZJ02"/>
<dbReference type="Pfam" id="PF05656">
    <property type="entry name" value="DUF805"/>
    <property type="match status" value="1"/>
</dbReference>
<feature type="transmembrane region" description="Helical" evidence="1">
    <location>
        <begin position="113"/>
        <end position="134"/>
    </location>
</feature>
<keyword evidence="1" id="KW-0812">Transmembrane</keyword>
<keyword evidence="1" id="KW-1133">Transmembrane helix</keyword>
<dbReference type="InterPro" id="IPR008523">
    <property type="entry name" value="DUF805"/>
</dbReference>
<feature type="transmembrane region" description="Helical" evidence="1">
    <location>
        <begin position="80"/>
        <end position="101"/>
    </location>
</feature>
<dbReference type="KEGG" id="lji:ELX58_00140"/>
<keyword evidence="1" id="KW-0472">Membrane</keyword>
<gene>
    <name evidence="2" type="ORF">ELX58_00140</name>
</gene>
<reference evidence="3" key="1">
    <citation type="submission" date="2018-12" db="EMBL/GenBank/DDBJ databases">
        <title>A new species of lactobacillus.</title>
        <authorList>
            <person name="Jian Y."/>
            <person name="Xin L."/>
            <person name="Hong Z.J."/>
            <person name="Ming L.Z."/>
            <person name="Hong X.Z."/>
        </authorList>
    </citation>
    <scope>NUCLEOTIDE SEQUENCE [LARGE SCALE GENOMIC DNA]</scope>
    <source>
        <strain evidence="3">HSLZ-75</strain>
    </source>
</reference>